<dbReference type="GO" id="GO:0046952">
    <property type="term" value="P:ketone body catabolic process"/>
    <property type="evidence" value="ECO:0007669"/>
    <property type="project" value="InterPro"/>
</dbReference>
<reference evidence="5 6" key="1">
    <citation type="submission" date="2014-11" db="EMBL/GenBank/DDBJ databases">
        <title>Draft Genome Sequence of Vibrio piscirenalis strains CECT 8603T and CECT 8604, two marine Gammaproteobacterium isolated from cultured gilthead sea bream (Sparus aurata).</title>
        <authorList>
            <person name="Arahal D.R."/>
            <person name="Rodrigo-Torres L."/>
            <person name="Lucena T."/>
            <person name="Pujalte M.J."/>
        </authorList>
    </citation>
    <scope>NUCLEOTIDE SEQUENCE [LARGE SCALE GENOMIC DNA]</scope>
    <source>
        <strain evidence="5 6">DCR 1-4-2</strain>
    </source>
</reference>
<accession>A0A0C2NQU6</accession>
<dbReference type="SUPFAM" id="SSF100950">
    <property type="entry name" value="NagB/RpiA/CoA transferase-like"/>
    <property type="match status" value="2"/>
</dbReference>
<dbReference type="PANTHER" id="PTHR43293:SF1">
    <property type="entry name" value="ACETATE COA-TRANSFERASE YDIF"/>
    <property type="match status" value="1"/>
</dbReference>
<evidence type="ECO:0000256" key="1">
    <source>
        <dbReference type="ARBA" id="ARBA00007154"/>
    </source>
</evidence>
<comment type="similarity">
    <text evidence="1 3">Belongs to the 3-oxoacid CoA-transferase family.</text>
</comment>
<organism evidence="5 6">
    <name type="scientific">Vibrio renipiscarius</name>
    <dbReference type="NCBI Taxonomy" id="1461322"/>
    <lineage>
        <taxon>Bacteria</taxon>
        <taxon>Pseudomonadati</taxon>
        <taxon>Pseudomonadota</taxon>
        <taxon>Gammaproteobacteria</taxon>
        <taxon>Vibrionales</taxon>
        <taxon>Vibrionaceae</taxon>
        <taxon>Vibrio</taxon>
    </lineage>
</organism>
<dbReference type="STRING" id="1461322.OJ16_01475"/>
<dbReference type="PIRSF" id="PIRSF000858">
    <property type="entry name" value="SCOT-t"/>
    <property type="match status" value="1"/>
</dbReference>
<accession>A0A0C2JCP3</accession>
<name>A0A0C2JCP3_9VIBR</name>
<comment type="catalytic activity">
    <reaction evidence="3">
        <text>an acyl-CoA + acetate = a carboxylate + acetyl-CoA</text>
        <dbReference type="Rhea" id="RHEA:13381"/>
        <dbReference type="ChEBI" id="CHEBI:29067"/>
        <dbReference type="ChEBI" id="CHEBI:30089"/>
        <dbReference type="ChEBI" id="CHEBI:57288"/>
        <dbReference type="ChEBI" id="CHEBI:58342"/>
        <dbReference type="EC" id="2.8.3.8"/>
    </reaction>
</comment>
<feature type="active site" description="5-glutamyl coenzyme A thioester intermediate" evidence="4">
    <location>
        <position position="323"/>
    </location>
</feature>
<dbReference type="Gene3D" id="3.40.1080.10">
    <property type="entry name" value="Glutaconate Coenzyme A-transferase"/>
    <property type="match status" value="2"/>
</dbReference>
<dbReference type="OrthoDB" id="9805230at2"/>
<keyword evidence="6" id="KW-1185">Reference proteome</keyword>
<dbReference type="InterPro" id="IPR037171">
    <property type="entry name" value="NagB/RpiA_transferase-like"/>
</dbReference>
<protein>
    <recommendedName>
        <fullName evidence="3">Acetate CoA-transferase YdiF</fullName>
        <ecNumber evidence="3">2.8.3.8</ecNumber>
    </recommendedName>
</protein>
<dbReference type="InterPro" id="IPR014388">
    <property type="entry name" value="3-oxoacid_CoA-transferase"/>
</dbReference>
<dbReference type="EC" id="2.8.3.8" evidence="3"/>
<evidence type="ECO:0000313" key="6">
    <source>
        <dbReference type="Proteomes" id="UP000031672"/>
    </source>
</evidence>
<comment type="caution">
    <text evidence="5">The sequence shown here is derived from an EMBL/GenBank/DDBJ whole genome shotgun (WGS) entry which is preliminary data.</text>
</comment>
<dbReference type="InterPro" id="IPR004165">
    <property type="entry name" value="CoA_trans_fam_I"/>
</dbReference>
<evidence type="ECO:0000313" key="5">
    <source>
        <dbReference type="EMBL" id="KII81891.1"/>
    </source>
</evidence>
<dbReference type="EMBL" id="JTKH01000003">
    <property type="protein sequence ID" value="KII81891.1"/>
    <property type="molecule type" value="Genomic_DNA"/>
</dbReference>
<proteinExistence type="inferred from homology"/>
<keyword evidence="2 3" id="KW-0808">Transferase</keyword>
<dbReference type="GO" id="GO:0008775">
    <property type="term" value="F:acetate CoA-transferase activity"/>
    <property type="evidence" value="ECO:0007669"/>
    <property type="project" value="UniProtKB-EC"/>
</dbReference>
<evidence type="ECO:0000256" key="4">
    <source>
        <dbReference type="PIRSR" id="PIRSR000858-1"/>
    </source>
</evidence>
<dbReference type="Proteomes" id="UP000031672">
    <property type="component" value="Unassembled WGS sequence"/>
</dbReference>
<dbReference type="RefSeq" id="WP_040986658.1">
    <property type="nucleotide sequence ID" value="NZ_JTKH01000003.1"/>
</dbReference>
<dbReference type="Pfam" id="PF01144">
    <property type="entry name" value="CoA_trans"/>
    <property type="match status" value="1"/>
</dbReference>
<dbReference type="SMART" id="SM00882">
    <property type="entry name" value="CoA_trans"/>
    <property type="match status" value="2"/>
</dbReference>
<evidence type="ECO:0000256" key="2">
    <source>
        <dbReference type="ARBA" id="ARBA00022679"/>
    </source>
</evidence>
<gene>
    <name evidence="5" type="ORF">OJ16_01475</name>
</gene>
<evidence type="ECO:0000256" key="3">
    <source>
        <dbReference type="PIRNR" id="PIRNR000858"/>
    </source>
</evidence>
<dbReference type="AlphaFoldDB" id="A0A0C2JCP3"/>
<dbReference type="PANTHER" id="PTHR43293">
    <property type="entry name" value="ACETATE COA-TRANSFERASE YDIF"/>
    <property type="match status" value="1"/>
</dbReference>
<sequence>MKTKVLTALQAAALIKNGDKVILGGFIGAVVPEAIERAIGERFINTGQPHSLELYFTAGQGDGVDKATNHLAHPGMVSMACGGHWGLIPRLQKLANENKIQGYNFPQGVIAQLLRDSAAGKPGTLSHVGLGTFVDPRLGGGKINACTEENRVSLMEIEGEEYLFYKRLNPTVALIRGTTADENGNITMEDECLFLENLAAAQLVTNMGGTVIVQVKRVVKNGELDPQQVRIPGIFVNAVVIAEESLHMQTFAEPMNPAYCGRGEKAQKAVKPRPLDAKKIIARRAAMELQRGAILNYGIGVPEVIAQITDEEGITDQMIATVEPGAIGGTPAGGLSFGASAFPEAVITQDQMFDFYDGGGIDQAFLGLAECDQYGNLNVSKFGTKIAGCGGFINITQNAKQVFFCGTFTAGKLEIETGNGELSIVNDGHISKLINEVQQITFSADIARRNHKPVLYITERAVFRLGETTLELIEIAPGMDLENDILAKMNFTPVISHNLKTMDARIFRDEPMGLTLPETLDAPVQKATKQAMIA</sequence>
<comment type="function">
    <text evidence="3">CoA transferase having broad substrate specificity for short-chain acyl-CoA thioesters with the activity decreasing when the length of the carboxylic acid chain exceeds four carbons.</text>
</comment>